<keyword evidence="1" id="KW-0489">Methyltransferase</keyword>
<keyword evidence="2" id="KW-0808">Transferase</keyword>
<reference evidence="4 5" key="1">
    <citation type="journal article" date="2023" name="IScience">
        <title>Expanded male sex-determining region conserved during the evolution of homothallism in the green alga Volvox.</title>
        <authorList>
            <person name="Yamamoto K."/>
            <person name="Matsuzaki R."/>
            <person name="Mahakham W."/>
            <person name="Heman W."/>
            <person name="Sekimoto H."/>
            <person name="Kawachi M."/>
            <person name="Minakuchi Y."/>
            <person name="Toyoda A."/>
            <person name="Nozaki H."/>
        </authorList>
    </citation>
    <scope>NUCLEOTIDE SEQUENCE [LARGE SCALE GENOMIC DNA]</scope>
    <source>
        <strain evidence="4 5">NIES-4468</strain>
    </source>
</reference>
<evidence type="ECO:0000256" key="3">
    <source>
        <dbReference type="ARBA" id="ARBA00022691"/>
    </source>
</evidence>
<evidence type="ECO:0000313" key="5">
    <source>
        <dbReference type="Proteomes" id="UP001165090"/>
    </source>
</evidence>
<name>A0ABQ5SDR6_9CHLO</name>
<evidence type="ECO:0000256" key="1">
    <source>
        <dbReference type="ARBA" id="ARBA00022603"/>
    </source>
</evidence>
<dbReference type="Gene3D" id="3.40.50.450">
    <property type="match status" value="1"/>
</dbReference>
<evidence type="ECO:0000256" key="2">
    <source>
        <dbReference type="ARBA" id="ARBA00022679"/>
    </source>
</evidence>
<dbReference type="Proteomes" id="UP001165090">
    <property type="component" value="Unassembled WGS sequence"/>
</dbReference>
<accession>A0ABQ5SDR6</accession>
<keyword evidence="3" id="KW-0949">S-adenosyl-L-methionine</keyword>
<gene>
    <name evidence="4" type="ORF">VaNZ11_012344</name>
</gene>
<proteinExistence type="predicted"/>
<dbReference type="EMBL" id="BSDZ01000079">
    <property type="protein sequence ID" value="GLI68026.1"/>
    <property type="molecule type" value="Genomic_DNA"/>
</dbReference>
<evidence type="ECO:0000313" key="4">
    <source>
        <dbReference type="EMBL" id="GLI68026.1"/>
    </source>
</evidence>
<sequence>WHTYITSDSTLYTYYPDDEVVIAIPTSRQRHLVSRVRSWQSFFRCYSNMRPHALPRQAASNTPCCHKFQRRLCVVHAAAFSGSSAEWPSQHTETRGMKIPNQADSVFNPKDTKDLLMRMPVLDAPTKSVADLDYLSELLAIQQSDGPKNLGFFGTRNMGVTHQKLVEILAYAYASTGNHIFTSGATGTNAAVIKGALRANCPDKLTVLLPQSLHKQPYESQELLQQVQNLIEMPQNDHLQLLEASRICNRKIISQIQQVVCFAFHDSRLLLETCQEAKEMKKIVTLFYLD</sequence>
<dbReference type="PANTHER" id="PTHR32183:SF6">
    <property type="entry name" value="CYSTEINE SULFINATE DESULFINASE_CYSTEINE DESULFURASE AND RELATED ENZYMES"/>
    <property type="match status" value="1"/>
</dbReference>
<protein>
    <submittedName>
        <fullName evidence="4">Uncharacterized protein</fullName>
    </submittedName>
</protein>
<keyword evidence="5" id="KW-1185">Reference proteome</keyword>
<organism evidence="4 5">
    <name type="scientific">Volvox africanus</name>
    <dbReference type="NCBI Taxonomy" id="51714"/>
    <lineage>
        <taxon>Eukaryota</taxon>
        <taxon>Viridiplantae</taxon>
        <taxon>Chlorophyta</taxon>
        <taxon>core chlorophytes</taxon>
        <taxon>Chlorophyceae</taxon>
        <taxon>CS clade</taxon>
        <taxon>Chlamydomonadales</taxon>
        <taxon>Volvocaceae</taxon>
        <taxon>Volvox</taxon>
    </lineage>
</organism>
<feature type="non-terminal residue" evidence="4">
    <location>
        <position position="1"/>
    </location>
</feature>
<dbReference type="PANTHER" id="PTHR32183">
    <property type="match status" value="1"/>
</dbReference>
<dbReference type="SUPFAM" id="SSF102405">
    <property type="entry name" value="MCP/YpsA-like"/>
    <property type="match status" value="1"/>
</dbReference>
<comment type="caution">
    <text evidence="4">The sequence shown here is derived from an EMBL/GenBank/DDBJ whole genome shotgun (WGS) entry which is preliminary data.</text>
</comment>